<keyword evidence="2" id="KW-1185">Reference proteome</keyword>
<proteinExistence type="predicted"/>
<sequence length="71" mass="7473">MISDGEVAQSVGHLPIVRVMASLISSAVQMIAYAPLCPRCATHSRQGRTSLVTLSSPPSDLCEAGLKPPRL</sequence>
<protein>
    <submittedName>
        <fullName evidence="1">Uncharacterized protein</fullName>
    </submittedName>
</protein>
<evidence type="ECO:0000313" key="1">
    <source>
        <dbReference type="EMBL" id="GFO43757.1"/>
    </source>
</evidence>
<dbReference type="AlphaFoldDB" id="A0AAV4DHN9"/>
<dbReference type="Proteomes" id="UP000735302">
    <property type="component" value="Unassembled WGS sequence"/>
</dbReference>
<name>A0AAV4DHN9_9GAST</name>
<comment type="caution">
    <text evidence="1">The sequence shown here is derived from an EMBL/GenBank/DDBJ whole genome shotgun (WGS) entry which is preliminary data.</text>
</comment>
<accession>A0AAV4DHN9</accession>
<evidence type="ECO:0000313" key="2">
    <source>
        <dbReference type="Proteomes" id="UP000735302"/>
    </source>
</evidence>
<organism evidence="1 2">
    <name type="scientific">Plakobranchus ocellatus</name>
    <dbReference type="NCBI Taxonomy" id="259542"/>
    <lineage>
        <taxon>Eukaryota</taxon>
        <taxon>Metazoa</taxon>
        <taxon>Spiralia</taxon>
        <taxon>Lophotrochozoa</taxon>
        <taxon>Mollusca</taxon>
        <taxon>Gastropoda</taxon>
        <taxon>Heterobranchia</taxon>
        <taxon>Euthyneura</taxon>
        <taxon>Panpulmonata</taxon>
        <taxon>Sacoglossa</taxon>
        <taxon>Placobranchoidea</taxon>
        <taxon>Plakobranchidae</taxon>
        <taxon>Plakobranchus</taxon>
    </lineage>
</organism>
<gene>
    <name evidence="1" type="ORF">PoB_007026200</name>
</gene>
<reference evidence="1 2" key="1">
    <citation type="journal article" date="2021" name="Elife">
        <title>Chloroplast acquisition without the gene transfer in kleptoplastic sea slugs, Plakobranchus ocellatus.</title>
        <authorList>
            <person name="Maeda T."/>
            <person name="Takahashi S."/>
            <person name="Yoshida T."/>
            <person name="Shimamura S."/>
            <person name="Takaki Y."/>
            <person name="Nagai Y."/>
            <person name="Toyoda A."/>
            <person name="Suzuki Y."/>
            <person name="Arimoto A."/>
            <person name="Ishii H."/>
            <person name="Satoh N."/>
            <person name="Nishiyama T."/>
            <person name="Hasebe M."/>
            <person name="Maruyama T."/>
            <person name="Minagawa J."/>
            <person name="Obokata J."/>
            <person name="Shigenobu S."/>
        </authorList>
    </citation>
    <scope>NUCLEOTIDE SEQUENCE [LARGE SCALE GENOMIC DNA]</scope>
</reference>
<dbReference type="EMBL" id="BLXT01007896">
    <property type="protein sequence ID" value="GFO43757.1"/>
    <property type="molecule type" value="Genomic_DNA"/>
</dbReference>